<evidence type="ECO:0000313" key="3">
    <source>
        <dbReference type="Proteomes" id="UP000680132"/>
    </source>
</evidence>
<feature type="region of interest" description="Disordered" evidence="1">
    <location>
        <begin position="120"/>
        <end position="140"/>
    </location>
</feature>
<keyword evidence="3" id="KW-1185">Reference proteome</keyword>
<proteinExistence type="predicted"/>
<comment type="caution">
    <text evidence="2">The sequence shown here is derived from an EMBL/GenBank/DDBJ whole genome shotgun (WGS) entry which is preliminary data.</text>
</comment>
<reference evidence="2" key="1">
    <citation type="submission" date="2021-03" db="EMBL/GenBank/DDBJ databases">
        <title>Microbacterium sp. nov., a novel actinobacterium isolated from cow dung.</title>
        <authorList>
            <person name="Zhang L."/>
        </authorList>
    </citation>
    <scope>NUCLEOTIDE SEQUENCE</scope>
    <source>
        <strain evidence="2">NEAU-LLB</strain>
    </source>
</reference>
<name>A0A939TQQ6_9MICO</name>
<organism evidence="2 3">
    <name type="scientific">Microbacterium stercoris</name>
    <dbReference type="NCBI Taxonomy" id="2820289"/>
    <lineage>
        <taxon>Bacteria</taxon>
        <taxon>Bacillati</taxon>
        <taxon>Actinomycetota</taxon>
        <taxon>Actinomycetes</taxon>
        <taxon>Micrococcales</taxon>
        <taxon>Microbacteriaceae</taxon>
        <taxon>Microbacterium</taxon>
    </lineage>
</organism>
<protein>
    <submittedName>
        <fullName evidence="2">Uncharacterized protein</fullName>
    </submittedName>
</protein>
<dbReference type="RefSeq" id="WP_208503060.1">
    <property type="nucleotide sequence ID" value="NZ_JAGFOA010000003.1"/>
</dbReference>
<gene>
    <name evidence="2" type="ORF">J5V96_09275</name>
</gene>
<dbReference type="EMBL" id="JAGFOA010000003">
    <property type="protein sequence ID" value="MBO3663705.1"/>
    <property type="molecule type" value="Genomic_DNA"/>
</dbReference>
<accession>A0A939TQQ6</accession>
<dbReference type="AlphaFoldDB" id="A0A939TQQ6"/>
<sequence length="233" mass="25956">MSELVEVKTIGEVERIVHASGLWDGTGPVEFSDDGETWRETWAPTSDRPFPEYARVTVYRKEVRVPTTVTIRWDEQVPTADPFWAAKWANAPMRHFGRTVRMVAFRQTFRELLGDMVLEDEDRSGRETTAPAEAPEPAPRDWAAEIAAAADAATLDEIDAAARKARVFTPDAAGTALHRALRSRRAELTTSAAAPIAGQRVEMSARQSGKSIRMPSDYQPPANRAARRKKGRR</sequence>
<evidence type="ECO:0000313" key="2">
    <source>
        <dbReference type="EMBL" id="MBO3663705.1"/>
    </source>
</evidence>
<evidence type="ECO:0000256" key="1">
    <source>
        <dbReference type="SAM" id="MobiDB-lite"/>
    </source>
</evidence>
<dbReference type="Proteomes" id="UP000680132">
    <property type="component" value="Unassembled WGS sequence"/>
</dbReference>
<feature type="region of interest" description="Disordered" evidence="1">
    <location>
        <begin position="184"/>
        <end position="233"/>
    </location>
</feature>